<dbReference type="InterPro" id="IPR011856">
    <property type="entry name" value="tRNA_endonuc-like_dom_sf"/>
</dbReference>
<organism evidence="3 4">
    <name type="scientific">Aeoliella straminimaris</name>
    <dbReference type="NCBI Taxonomy" id="2954799"/>
    <lineage>
        <taxon>Bacteria</taxon>
        <taxon>Pseudomonadati</taxon>
        <taxon>Planctomycetota</taxon>
        <taxon>Planctomycetia</taxon>
        <taxon>Pirellulales</taxon>
        <taxon>Lacipirellulaceae</taxon>
        <taxon>Aeoliella</taxon>
    </lineage>
</organism>
<sequence>MSALTSWIKRLRPTPQPLGQRGERYVARWLRRQGYKIVAGGQRTRYGELDLVAVQGETIVFVEVKTRRAHSLADAAAAVDEEKQRRIVRTALAFLKHHGLLEYSVRFDVVALVWPENAKEPQLLHVPSAFEPEGQGQFFR</sequence>
<dbReference type="NCBIfam" id="NF009150">
    <property type="entry name" value="PRK12497.1-3"/>
    <property type="match status" value="1"/>
</dbReference>
<evidence type="ECO:0000256" key="2">
    <source>
        <dbReference type="HAMAP-Rule" id="MF_00048"/>
    </source>
</evidence>
<evidence type="ECO:0000313" key="4">
    <source>
        <dbReference type="Proteomes" id="UP001155241"/>
    </source>
</evidence>
<dbReference type="GO" id="GO:0003676">
    <property type="term" value="F:nucleic acid binding"/>
    <property type="evidence" value="ECO:0007669"/>
    <property type="project" value="InterPro"/>
</dbReference>
<gene>
    <name evidence="3" type="ORF">NG895_13080</name>
</gene>
<name>A0A9X2FEH6_9BACT</name>
<protein>
    <recommendedName>
        <fullName evidence="2">UPF0102 protein NG895_13080</fullName>
    </recommendedName>
</protein>
<keyword evidence="4" id="KW-1185">Reference proteome</keyword>
<evidence type="ECO:0000256" key="1">
    <source>
        <dbReference type="ARBA" id="ARBA00006738"/>
    </source>
</evidence>
<evidence type="ECO:0000313" key="3">
    <source>
        <dbReference type="EMBL" id="MCO6044839.1"/>
    </source>
</evidence>
<dbReference type="NCBIfam" id="TIGR00252">
    <property type="entry name" value="YraN family protein"/>
    <property type="match status" value="1"/>
</dbReference>
<comment type="caution">
    <text evidence="3">The sequence shown here is derived from an EMBL/GenBank/DDBJ whole genome shotgun (WGS) entry which is preliminary data.</text>
</comment>
<accession>A0A9X2FEH6</accession>
<dbReference type="PANTHER" id="PTHR34039:SF1">
    <property type="entry name" value="UPF0102 PROTEIN YRAN"/>
    <property type="match status" value="1"/>
</dbReference>
<dbReference type="Gene3D" id="3.40.1350.10">
    <property type="match status" value="1"/>
</dbReference>
<dbReference type="RefSeq" id="WP_252852953.1">
    <property type="nucleotide sequence ID" value="NZ_JAMXLR010000043.1"/>
</dbReference>
<dbReference type="EMBL" id="JAMXLR010000043">
    <property type="protein sequence ID" value="MCO6044839.1"/>
    <property type="molecule type" value="Genomic_DNA"/>
</dbReference>
<dbReference type="PANTHER" id="PTHR34039">
    <property type="entry name" value="UPF0102 PROTEIN YRAN"/>
    <property type="match status" value="1"/>
</dbReference>
<dbReference type="Pfam" id="PF02021">
    <property type="entry name" value="UPF0102"/>
    <property type="match status" value="1"/>
</dbReference>
<dbReference type="InterPro" id="IPR011335">
    <property type="entry name" value="Restrct_endonuc-II-like"/>
</dbReference>
<dbReference type="AlphaFoldDB" id="A0A9X2FEH6"/>
<dbReference type="Proteomes" id="UP001155241">
    <property type="component" value="Unassembled WGS sequence"/>
</dbReference>
<dbReference type="InterPro" id="IPR003509">
    <property type="entry name" value="UPF0102_YraN-like"/>
</dbReference>
<dbReference type="HAMAP" id="MF_00048">
    <property type="entry name" value="UPF0102"/>
    <property type="match status" value="1"/>
</dbReference>
<comment type="similarity">
    <text evidence="1 2">Belongs to the UPF0102 family.</text>
</comment>
<dbReference type="CDD" id="cd20736">
    <property type="entry name" value="PoNe_Nuclease"/>
    <property type="match status" value="1"/>
</dbReference>
<reference evidence="3" key="1">
    <citation type="submission" date="2022-06" db="EMBL/GenBank/DDBJ databases">
        <title>Aeoliella straminimaris, a novel planctomycete from sediments.</title>
        <authorList>
            <person name="Vitorino I.R."/>
            <person name="Lage O.M."/>
        </authorList>
    </citation>
    <scope>NUCLEOTIDE SEQUENCE</scope>
    <source>
        <strain evidence="3">ICT_H6.2</strain>
    </source>
</reference>
<dbReference type="SUPFAM" id="SSF52980">
    <property type="entry name" value="Restriction endonuclease-like"/>
    <property type="match status" value="1"/>
</dbReference>
<dbReference type="NCBIfam" id="NF009154">
    <property type="entry name" value="PRK12497.3-3"/>
    <property type="match status" value="1"/>
</dbReference>
<proteinExistence type="inferred from homology"/>